<keyword evidence="2" id="KW-0472">Membrane</keyword>
<sequence>MSERASRQSPSIRPLRSVLASEDRTHLLLLESPTRKTKLARKRSKLRPALRRGASSLNSKFIYSVDDDVHDALDDEDKPEETYLKRDKKYIDGYHDALRDFYAQKKTKVVDAQGVLLASTDEREPSALRKLDHAEPIHEIEEYNGSEGEEGEENNEDGADAGSVASTLSSGTLESLNLKDRQNAINTTHPFGIKIWKPSIYKKNRSVAMRAEEDIHDFEPRRPTSPIFVGVYISNVIWSCTFGLLLSMICLVGAVVVFVCSGFAWHRALRPYVKVLIELGKYWFYPFGKFVLLNKDENYLDEDELDGRLISEFPPLAARGGRPSLFRASAPHDQLGI</sequence>
<keyword evidence="5" id="KW-1185">Reference proteome</keyword>
<feature type="compositionally biased region" description="Acidic residues" evidence="1">
    <location>
        <begin position="142"/>
        <end position="159"/>
    </location>
</feature>
<reference evidence="4" key="1">
    <citation type="submission" date="2020-10" db="EMBL/GenBank/DDBJ databases">
        <title>The Whole-Genome Sequence of Metschnikowia persimmonesis, a Novel Endophytic Yeast Species Isolated from Medicinal Plant Diospyros kaki Thumb.</title>
        <authorList>
            <person name="Rahmat E."/>
            <person name="Kang Y."/>
        </authorList>
    </citation>
    <scope>NUCLEOTIDE SEQUENCE</scope>
    <source>
        <strain evidence="4">KIOM G15050</strain>
    </source>
</reference>
<accession>A0A8H7GPF4</accession>
<comment type="caution">
    <text evidence="4">The sequence shown here is derived from an EMBL/GenBank/DDBJ whole genome shotgun (WGS) entry which is preliminary data.</text>
</comment>
<dbReference type="OrthoDB" id="16982at2759"/>
<feature type="transmembrane region" description="Helical" evidence="2">
    <location>
        <begin position="242"/>
        <end position="265"/>
    </location>
</feature>
<evidence type="ECO:0000256" key="2">
    <source>
        <dbReference type="SAM" id="Phobius"/>
    </source>
</evidence>
<evidence type="ECO:0000313" key="5">
    <source>
        <dbReference type="Proteomes" id="UP000649328"/>
    </source>
</evidence>
<keyword evidence="2" id="KW-1133">Transmembrane helix</keyword>
<dbReference type="GO" id="GO:0005886">
    <property type="term" value="C:plasma membrane"/>
    <property type="evidence" value="ECO:0007669"/>
    <property type="project" value="TreeGrafter"/>
</dbReference>
<dbReference type="InterPro" id="IPR005185">
    <property type="entry name" value="YccF"/>
</dbReference>
<feature type="compositionally biased region" description="Basic and acidic residues" evidence="1">
    <location>
        <begin position="125"/>
        <end position="141"/>
    </location>
</feature>
<dbReference type="EMBL" id="JACBPP010000006">
    <property type="protein sequence ID" value="KAF8000730.1"/>
    <property type="molecule type" value="Genomic_DNA"/>
</dbReference>
<name>A0A8H7GPF4_9ASCO</name>
<organism evidence="4 5">
    <name type="scientific">Metschnikowia pulcherrima</name>
    <dbReference type="NCBI Taxonomy" id="27326"/>
    <lineage>
        <taxon>Eukaryota</taxon>
        <taxon>Fungi</taxon>
        <taxon>Dikarya</taxon>
        <taxon>Ascomycota</taxon>
        <taxon>Saccharomycotina</taxon>
        <taxon>Pichiomycetes</taxon>
        <taxon>Metschnikowiaceae</taxon>
        <taxon>Metschnikowia</taxon>
    </lineage>
</organism>
<proteinExistence type="predicted"/>
<dbReference type="AlphaFoldDB" id="A0A8H7GPF4"/>
<protein>
    <recommendedName>
        <fullName evidence="3">Inner membrane component domain-containing protein</fullName>
    </recommendedName>
</protein>
<dbReference type="PANTHER" id="PTHR42903:SF1">
    <property type="entry name" value="INNER MEMBRANE PROTEIN YCCF"/>
    <property type="match status" value="1"/>
</dbReference>
<feature type="domain" description="Inner membrane component" evidence="3">
    <location>
        <begin position="233"/>
        <end position="289"/>
    </location>
</feature>
<dbReference type="Pfam" id="PF03733">
    <property type="entry name" value="YccF"/>
    <property type="match status" value="1"/>
</dbReference>
<gene>
    <name evidence="4" type="ORF">HF325_004519</name>
</gene>
<dbReference type="Proteomes" id="UP000649328">
    <property type="component" value="Unassembled WGS sequence"/>
</dbReference>
<feature type="region of interest" description="Disordered" evidence="1">
    <location>
        <begin position="125"/>
        <end position="164"/>
    </location>
</feature>
<keyword evidence="2" id="KW-0812">Transmembrane</keyword>
<evidence type="ECO:0000256" key="1">
    <source>
        <dbReference type="SAM" id="MobiDB-lite"/>
    </source>
</evidence>
<dbReference type="PANTHER" id="PTHR42903">
    <property type="entry name" value="INNER MEMBRANE PROTEIN YCCF"/>
    <property type="match status" value="1"/>
</dbReference>
<evidence type="ECO:0000259" key="3">
    <source>
        <dbReference type="Pfam" id="PF03733"/>
    </source>
</evidence>
<dbReference type="InterPro" id="IPR052937">
    <property type="entry name" value="Inner_membrane_protein"/>
</dbReference>
<evidence type="ECO:0000313" key="4">
    <source>
        <dbReference type="EMBL" id="KAF8000730.1"/>
    </source>
</evidence>